<dbReference type="PANTHER" id="PTHR24394">
    <property type="entry name" value="ZINC FINGER PROTEIN"/>
    <property type="match status" value="1"/>
</dbReference>
<dbReference type="OrthoDB" id="6782020at2759"/>
<evidence type="ECO:0000256" key="3">
    <source>
        <dbReference type="ARBA" id="ARBA00022737"/>
    </source>
</evidence>
<evidence type="ECO:0000313" key="10">
    <source>
        <dbReference type="Proteomes" id="UP001154078"/>
    </source>
</evidence>
<dbReference type="PROSITE" id="PS00028">
    <property type="entry name" value="ZINC_FINGER_C2H2_1"/>
    <property type="match status" value="1"/>
</dbReference>
<evidence type="ECO:0000313" key="9">
    <source>
        <dbReference type="EMBL" id="CAH0555422.1"/>
    </source>
</evidence>
<organism evidence="9 10">
    <name type="scientific">Brassicogethes aeneus</name>
    <name type="common">Rape pollen beetle</name>
    <name type="synonym">Meligethes aeneus</name>
    <dbReference type="NCBI Taxonomy" id="1431903"/>
    <lineage>
        <taxon>Eukaryota</taxon>
        <taxon>Metazoa</taxon>
        <taxon>Ecdysozoa</taxon>
        <taxon>Arthropoda</taxon>
        <taxon>Hexapoda</taxon>
        <taxon>Insecta</taxon>
        <taxon>Pterygota</taxon>
        <taxon>Neoptera</taxon>
        <taxon>Endopterygota</taxon>
        <taxon>Coleoptera</taxon>
        <taxon>Polyphaga</taxon>
        <taxon>Cucujiformia</taxon>
        <taxon>Nitidulidae</taxon>
        <taxon>Meligethinae</taxon>
        <taxon>Brassicogethes</taxon>
    </lineage>
</organism>
<dbReference type="GO" id="GO:0005634">
    <property type="term" value="C:nucleus"/>
    <property type="evidence" value="ECO:0007669"/>
    <property type="project" value="UniProtKB-SubCell"/>
</dbReference>
<dbReference type="FunFam" id="3.30.160.60:FF:000534">
    <property type="entry name" value="zinc finger protein 674"/>
    <property type="match status" value="1"/>
</dbReference>
<dbReference type="InterPro" id="IPR036236">
    <property type="entry name" value="Znf_C2H2_sf"/>
</dbReference>
<evidence type="ECO:0000256" key="6">
    <source>
        <dbReference type="ARBA" id="ARBA00023242"/>
    </source>
</evidence>
<comment type="subcellular location">
    <subcellularLocation>
        <location evidence="1">Nucleus</location>
    </subcellularLocation>
</comment>
<dbReference type="AlphaFoldDB" id="A0A9P0FIA0"/>
<keyword evidence="3" id="KW-0677">Repeat</keyword>
<feature type="domain" description="C2H2-type" evidence="8">
    <location>
        <begin position="26"/>
        <end position="53"/>
    </location>
</feature>
<dbReference type="SUPFAM" id="SSF57667">
    <property type="entry name" value="beta-beta-alpha zinc fingers"/>
    <property type="match status" value="1"/>
</dbReference>
<keyword evidence="5" id="KW-0862">Zinc</keyword>
<reference evidence="9" key="1">
    <citation type="submission" date="2021-12" db="EMBL/GenBank/DDBJ databases">
        <authorList>
            <person name="King R."/>
        </authorList>
    </citation>
    <scope>NUCLEOTIDE SEQUENCE</scope>
</reference>
<dbReference type="Pfam" id="PF00096">
    <property type="entry name" value="zf-C2H2"/>
    <property type="match status" value="2"/>
</dbReference>
<keyword evidence="10" id="KW-1185">Reference proteome</keyword>
<dbReference type="FunFam" id="3.30.160.60:FF:000446">
    <property type="entry name" value="Zinc finger protein"/>
    <property type="match status" value="1"/>
</dbReference>
<dbReference type="GO" id="GO:0000981">
    <property type="term" value="F:DNA-binding transcription factor activity, RNA polymerase II-specific"/>
    <property type="evidence" value="ECO:0007669"/>
    <property type="project" value="TreeGrafter"/>
</dbReference>
<accession>A0A9P0FIA0</accession>
<dbReference type="InterPro" id="IPR013087">
    <property type="entry name" value="Znf_C2H2_type"/>
</dbReference>
<dbReference type="SMART" id="SM00355">
    <property type="entry name" value="ZnF_C2H2"/>
    <property type="match status" value="2"/>
</dbReference>
<protein>
    <recommendedName>
        <fullName evidence="8">C2H2-type domain-containing protein</fullName>
    </recommendedName>
</protein>
<evidence type="ECO:0000256" key="1">
    <source>
        <dbReference type="ARBA" id="ARBA00004123"/>
    </source>
</evidence>
<keyword evidence="6" id="KW-0539">Nucleus</keyword>
<dbReference type="EMBL" id="OV121135">
    <property type="protein sequence ID" value="CAH0555422.1"/>
    <property type="molecule type" value="Genomic_DNA"/>
</dbReference>
<keyword evidence="2" id="KW-0479">Metal-binding</keyword>
<evidence type="ECO:0000259" key="8">
    <source>
        <dbReference type="PROSITE" id="PS50157"/>
    </source>
</evidence>
<dbReference type="PANTHER" id="PTHR24394:SF29">
    <property type="entry name" value="MYONEURIN"/>
    <property type="match status" value="1"/>
</dbReference>
<evidence type="ECO:0000256" key="4">
    <source>
        <dbReference type="ARBA" id="ARBA00022771"/>
    </source>
</evidence>
<dbReference type="PROSITE" id="PS50157">
    <property type="entry name" value="ZINC_FINGER_C2H2_2"/>
    <property type="match status" value="3"/>
</dbReference>
<evidence type="ECO:0000256" key="2">
    <source>
        <dbReference type="ARBA" id="ARBA00022723"/>
    </source>
</evidence>
<feature type="domain" description="C2H2-type" evidence="8">
    <location>
        <begin position="55"/>
        <end position="82"/>
    </location>
</feature>
<feature type="domain" description="C2H2-type" evidence="8">
    <location>
        <begin position="1"/>
        <end position="25"/>
    </location>
</feature>
<dbReference type="GO" id="GO:0008270">
    <property type="term" value="F:zinc ion binding"/>
    <property type="evidence" value="ECO:0007669"/>
    <property type="project" value="UniProtKB-KW"/>
</dbReference>
<evidence type="ECO:0000256" key="5">
    <source>
        <dbReference type="ARBA" id="ARBA00022833"/>
    </source>
</evidence>
<gene>
    <name evidence="9" type="ORF">MELIAE_LOCUS6799</name>
</gene>
<name>A0A9P0FIA0_BRAAE</name>
<keyword evidence="4 7" id="KW-0863">Zinc-finger</keyword>
<sequence>MKCGKKFAEQEILDAHTEKHKGDKPHKCRICPKQYHFRADLKRHMFVHNKKTNPYTCTTCGKGFSRKDHFKNHYLSHERKAALYDKKRNLRES</sequence>
<proteinExistence type="predicted"/>
<dbReference type="Proteomes" id="UP001154078">
    <property type="component" value="Chromosome 4"/>
</dbReference>
<dbReference type="Gene3D" id="3.30.160.60">
    <property type="entry name" value="Classic Zinc Finger"/>
    <property type="match status" value="2"/>
</dbReference>
<evidence type="ECO:0000256" key="7">
    <source>
        <dbReference type="PROSITE-ProRule" id="PRU00042"/>
    </source>
</evidence>